<name>A0ABQ0MIM6_9BACT</name>
<dbReference type="Proteomes" id="UP000194153">
    <property type="component" value="Unassembled WGS sequence"/>
</dbReference>
<comment type="caution">
    <text evidence="1">The sequence shown here is derived from an EMBL/GenBank/DDBJ whole genome shotgun (WGS) entry which is preliminary data.</text>
</comment>
<organism evidence="1 2">
    <name type="scientific">Geoanaerobacter pelophilus</name>
    <dbReference type="NCBI Taxonomy" id="60036"/>
    <lineage>
        <taxon>Bacteria</taxon>
        <taxon>Pseudomonadati</taxon>
        <taxon>Thermodesulfobacteriota</taxon>
        <taxon>Desulfuromonadia</taxon>
        <taxon>Geobacterales</taxon>
        <taxon>Geobacteraceae</taxon>
        <taxon>Geoanaerobacter</taxon>
    </lineage>
</organism>
<sequence length="38" mass="4451">MVRVSLIKYRLGAGELYRENEIYFTKKREKMGGCGVRV</sequence>
<evidence type="ECO:0000313" key="1">
    <source>
        <dbReference type="EMBL" id="GAW66936.1"/>
    </source>
</evidence>
<proteinExistence type="predicted"/>
<evidence type="ECO:0000313" key="2">
    <source>
        <dbReference type="Proteomes" id="UP000194153"/>
    </source>
</evidence>
<reference evidence="2" key="1">
    <citation type="submission" date="2017-05" db="EMBL/GenBank/DDBJ databases">
        <title>Draft genome sequence of Geobacter pelophilus, a iron(III)-reducing bacteria.</title>
        <authorList>
            <person name="Aoyagi T."/>
            <person name="Koike H."/>
            <person name="Morita T."/>
            <person name="Sato Y."/>
            <person name="Habe H."/>
            <person name="Hori T."/>
        </authorList>
    </citation>
    <scope>NUCLEOTIDE SEQUENCE [LARGE SCALE GENOMIC DNA]</scope>
    <source>
        <strain evidence="2">Drf2</strain>
    </source>
</reference>
<accession>A0ABQ0MIM6</accession>
<keyword evidence="2" id="KW-1185">Reference proteome</keyword>
<gene>
    <name evidence="1" type="ORF">GPEL0_01r2508</name>
</gene>
<dbReference type="EMBL" id="BDQG01000001">
    <property type="protein sequence ID" value="GAW66936.1"/>
    <property type="molecule type" value="Genomic_DNA"/>
</dbReference>
<protein>
    <submittedName>
        <fullName evidence="1">Uncharacterized protein</fullName>
    </submittedName>
</protein>